<dbReference type="KEGG" id="pmak:PMPD1_2485"/>
<gene>
    <name evidence="1" type="ORF">PMPD1_2485</name>
</gene>
<evidence type="ECO:0000313" key="1">
    <source>
        <dbReference type="EMBL" id="QKJ87427.1"/>
    </source>
</evidence>
<organism evidence="1 2">
    <name type="scientific">Paramixta manurensis</name>
    <dbReference type="NCBI Taxonomy" id="2740817"/>
    <lineage>
        <taxon>Bacteria</taxon>
        <taxon>Pseudomonadati</taxon>
        <taxon>Pseudomonadota</taxon>
        <taxon>Gammaproteobacteria</taxon>
        <taxon>Enterobacterales</taxon>
        <taxon>Erwiniaceae</taxon>
        <taxon>Paramixta</taxon>
    </lineage>
</organism>
<proteinExistence type="predicted"/>
<dbReference type="AlphaFoldDB" id="A0A6M8UG86"/>
<evidence type="ECO:0000313" key="2">
    <source>
        <dbReference type="Proteomes" id="UP000505325"/>
    </source>
</evidence>
<dbReference type="EMBL" id="CP054212">
    <property type="protein sequence ID" value="QKJ87427.1"/>
    <property type="molecule type" value="Genomic_DNA"/>
</dbReference>
<dbReference type="RefSeq" id="WP_173634372.1">
    <property type="nucleotide sequence ID" value="NZ_CP054212.1"/>
</dbReference>
<dbReference type="Proteomes" id="UP000505325">
    <property type="component" value="Chromosome"/>
</dbReference>
<accession>A0A6M8UG86</accession>
<name>A0A6M8UG86_9GAMM</name>
<sequence length="290" mass="32659">MSMFTMQKWQHDALAHDLAEHLRRNTSRFVWEDMQLGPSGSARPDVYAVPFSFSKFCPVAYECKISVSDFRADVTKGKYTRYLSYASGVVFAVPEGLIKKSELPAGCGLMVRGGNGWRNVKGPTMQAVDNLPRDAWIKLLIDGIARENKRTELKIRQACVWFTERELAKRHGDEIATLVARAYTATDNLADEIARCDEQREAIRNQTHHELQYSREAVARAVERLNHAQKELALSLGLPEESTIRQLTLAIQDASRRLQGDAEVMRLRQLFSSVKRAINSASEPLPGEGV</sequence>
<reference evidence="1 2" key="1">
    <citation type="submission" date="2020-06" db="EMBL/GenBank/DDBJ databases">
        <title>Genome sequence of Paramixta manurensis strain PD-1.</title>
        <authorList>
            <person name="Lee C.W."/>
            <person name="Kim J."/>
        </authorList>
    </citation>
    <scope>NUCLEOTIDE SEQUENCE [LARGE SCALE GENOMIC DNA]</scope>
    <source>
        <strain evidence="1 2">PD-1</strain>
    </source>
</reference>
<evidence type="ECO:0008006" key="3">
    <source>
        <dbReference type="Google" id="ProtNLM"/>
    </source>
</evidence>
<keyword evidence="2" id="KW-1185">Reference proteome</keyword>
<protein>
    <recommendedName>
        <fullName evidence="3">MmcB family DNA repair protein</fullName>
    </recommendedName>
</protein>